<dbReference type="RefSeq" id="WP_150728531.1">
    <property type="nucleotide sequence ID" value="NZ_CABPSX010000002.1"/>
</dbReference>
<reference evidence="3 4" key="1">
    <citation type="submission" date="2019-08" db="EMBL/GenBank/DDBJ databases">
        <authorList>
            <person name="Peeters C."/>
        </authorList>
    </citation>
    <scope>NUCLEOTIDE SEQUENCE [LARGE SCALE GENOMIC DNA]</scope>
    <source>
        <strain evidence="3 4">LMG 18089</strain>
    </source>
</reference>
<dbReference type="Pfam" id="PF02384">
    <property type="entry name" value="N6_Mtase"/>
    <property type="match status" value="1"/>
</dbReference>
<dbReference type="EMBL" id="CABPSX010000002">
    <property type="protein sequence ID" value="VVG70394.1"/>
    <property type="molecule type" value="Genomic_DNA"/>
</dbReference>
<organism evidence="3 4">
    <name type="scientific">Pandoraea apista</name>
    <dbReference type="NCBI Taxonomy" id="93218"/>
    <lineage>
        <taxon>Bacteria</taxon>
        <taxon>Pseudomonadati</taxon>
        <taxon>Pseudomonadota</taxon>
        <taxon>Betaproteobacteria</taxon>
        <taxon>Burkholderiales</taxon>
        <taxon>Burkholderiaceae</taxon>
        <taxon>Pandoraea</taxon>
    </lineage>
</organism>
<accession>A0A5E5P220</accession>
<protein>
    <recommendedName>
        <fullName evidence="2">DNA methylase adenine-specific domain-containing protein</fullName>
    </recommendedName>
</protein>
<feature type="domain" description="DNA methylase adenine-specific" evidence="2">
    <location>
        <begin position="105"/>
        <end position="202"/>
    </location>
</feature>
<evidence type="ECO:0000256" key="1">
    <source>
        <dbReference type="ARBA" id="ARBA00006594"/>
    </source>
</evidence>
<dbReference type="SUPFAM" id="SSF53335">
    <property type="entry name" value="S-adenosyl-L-methionine-dependent methyltransferases"/>
    <property type="match status" value="1"/>
</dbReference>
<sequence length="290" mass="31773">MARKTTTSKTTTPFDAFKAHVGRFAQRHPFRSGVKEVIDDLVQITFNLLSQVLPVIYTFDGSVRFDSRLVVELEDYRDHPAAWAELAELGSEYMWLVATAVPFADLLTDLYGVSIAKEQIQTKGQYMTSPPVADTAVHDLDGTKEEDRPLRVGDPTCGSGALLLAVLRDRFTTLGKDGVAKTSVFGNDIDPAMVKLATVQIGLSSYVHNVPLGCLMMHCADVIKDYNSPGTRMVTIHPSVEKSRTNGFWEDGEQVEEKVAIEVPPVVRVIVTLLAVEMKASAGRSEACEA</sequence>
<dbReference type="GO" id="GO:0003677">
    <property type="term" value="F:DNA binding"/>
    <property type="evidence" value="ECO:0007669"/>
    <property type="project" value="InterPro"/>
</dbReference>
<gene>
    <name evidence="3" type="ORF">PAP18089_01354</name>
</gene>
<evidence type="ECO:0000313" key="4">
    <source>
        <dbReference type="Proteomes" id="UP000364291"/>
    </source>
</evidence>
<name>A0A5E5P220_9BURK</name>
<dbReference type="InterPro" id="IPR029063">
    <property type="entry name" value="SAM-dependent_MTases_sf"/>
</dbReference>
<dbReference type="Proteomes" id="UP000364291">
    <property type="component" value="Unassembled WGS sequence"/>
</dbReference>
<evidence type="ECO:0000259" key="2">
    <source>
        <dbReference type="Pfam" id="PF02384"/>
    </source>
</evidence>
<proteinExistence type="inferred from homology"/>
<evidence type="ECO:0000313" key="3">
    <source>
        <dbReference type="EMBL" id="VVG70394.1"/>
    </source>
</evidence>
<dbReference type="InterPro" id="IPR003356">
    <property type="entry name" value="DNA_methylase_A-5"/>
</dbReference>
<comment type="similarity">
    <text evidence="1">Belongs to the N(4)/N(6)-methyltransferase family.</text>
</comment>
<dbReference type="GO" id="GO:0008170">
    <property type="term" value="F:N-methyltransferase activity"/>
    <property type="evidence" value="ECO:0007669"/>
    <property type="project" value="InterPro"/>
</dbReference>
<dbReference type="AlphaFoldDB" id="A0A5E5P220"/>
<dbReference type="Gene3D" id="3.40.50.150">
    <property type="entry name" value="Vaccinia Virus protein VP39"/>
    <property type="match status" value="1"/>
</dbReference>
<dbReference type="OrthoDB" id="9784823at2"/>